<protein>
    <submittedName>
        <fullName evidence="1">Uncharacterized protein</fullName>
    </submittedName>
</protein>
<sequence length="37" mass="4128">MLQVNLFSPALSTVMFTFDQSRAMIGQSGQRQQPLQA</sequence>
<evidence type="ECO:0000313" key="1">
    <source>
        <dbReference type="EMBL" id="SVA70812.1"/>
    </source>
</evidence>
<dbReference type="AlphaFoldDB" id="A0A381Y281"/>
<reference evidence="1" key="1">
    <citation type="submission" date="2018-05" db="EMBL/GenBank/DDBJ databases">
        <authorList>
            <person name="Lanie J.A."/>
            <person name="Ng W.-L."/>
            <person name="Kazmierczak K.M."/>
            <person name="Andrzejewski T.M."/>
            <person name="Davidsen T.M."/>
            <person name="Wayne K.J."/>
            <person name="Tettelin H."/>
            <person name="Glass J.I."/>
            <person name="Rusch D."/>
            <person name="Podicherti R."/>
            <person name="Tsui H.-C.T."/>
            <person name="Winkler M.E."/>
        </authorList>
    </citation>
    <scope>NUCLEOTIDE SEQUENCE</scope>
</reference>
<dbReference type="EMBL" id="UINC01017150">
    <property type="protein sequence ID" value="SVA70812.1"/>
    <property type="molecule type" value="Genomic_DNA"/>
</dbReference>
<gene>
    <name evidence="1" type="ORF">METZ01_LOCUS123666</name>
</gene>
<accession>A0A381Y281</accession>
<organism evidence="1">
    <name type="scientific">marine metagenome</name>
    <dbReference type="NCBI Taxonomy" id="408172"/>
    <lineage>
        <taxon>unclassified sequences</taxon>
        <taxon>metagenomes</taxon>
        <taxon>ecological metagenomes</taxon>
    </lineage>
</organism>
<name>A0A381Y281_9ZZZZ</name>
<proteinExistence type="predicted"/>